<reference evidence="2" key="1">
    <citation type="journal article" date="2016" name="Proc. Natl. Acad. Sci. U.S.A.">
        <title>Lipid metabolic changes in an early divergent fungus govern the establishment of a mutualistic symbiosis with endobacteria.</title>
        <authorList>
            <person name="Lastovetsky O.A."/>
            <person name="Gaspar M.L."/>
            <person name="Mondo S.J."/>
            <person name="LaButti K.M."/>
            <person name="Sandor L."/>
            <person name="Grigoriev I.V."/>
            <person name="Henry S.A."/>
            <person name="Pawlowska T.E."/>
        </authorList>
    </citation>
    <scope>NUCLEOTIDE SEQUENCE [LARGE SCALE GENOMIC DNA]</scope>
    <source>
        <strain evidence="2">ATCC 52814</strain>
    </source>
</reference>
<name>A0A1X0RDA7_RHIZD</name>
<evidence type="ECO:0000259" key="1">
    <source>
        <dbReference type="PROSITE" id="PS50181"/>
    </source>
</evidence>
<organism evidence="2">
    <name type="scientific">Rhizopus microsporus var. microsporus</name>
    <dbReference type="NCBI Taxonomy" id="86635"/>
    <lineage>
        <taxon>Eukaryota</taxon>
        <taxon>Fungi</taxon>
        <taxon>Fungi incertae sedis</taxon>
        <taxon>Mucoromycota</taxon>
        <taxon>Mucoromycotina</taxon>
        <taxon>Mucoromycetes</taxon>
        <taxon>Mucorales</taxon>
        <taxon>Mucorineae</taxon>
        <taxon>Rhizopodaceae</taxon>
        <taxon>Rhizopus</taxon>
    </lineage>
</organism>
<dbReference type="InterPro" id="IPR001810">
    <property type="entry name" value="F-box_dom"/>
</dbReference>
<feature type="domain" description="F-box" evidence="1">
    <location>
        <begin position="1"/>
        <end position="51"/>
    </location>
</feature>
<dbReference type="Proteomes" id="UP000242414">
    <property type="component" value="Unassembled WGS sequence"/>
</dbReference>
<dbReference type="OrthoDB" id="2282896at2759"/>
<dbReference type="Gene3D" id="1.20.1280.50">
    <property type="match status" value="1"/>
</dbReference>
<dbReference type="SUPFAM" id="SSF81383">
    <property type="entry name" value="F-box domain"/>
    <property type="match status" value="1"/>
</dbReference>
<protein>
    <recommendedName>
        <fullName evidence="1">F-box domain-containing protein</fullName>
    </recommendedName>
</protein>
<dbReference type="CDD" id="cd09917">
    <property type="entry name" value="F-box_SF"/>
    <property type="match status" value="1"/>
</dbReference>
<evidence type="ECO:0000313" key="2">
    <source>
        <dbReference type="EMBL" id="ORE10017.1"/>
    </source>
</evidence>
<dbReference type="EMBL" id="KV921870">
    <property type="protein sequence ID" value="ORE10017.1"/>
    <property type="molecule type" value="Genomic_DNA"/>
</dbReference>
<dbReference type="PROSITE" id="PS50181">
    <property type="entry name" value="FBOX"/>
    <property type="match status" value="1"/>
</dbReference>
<dbReference type="InterPro" id="IPR036047">
    <property type="entry name" value="F-box-like_dom_sf"/>
</dbReference>
<proteinExistence type="predicted"/>
<dbReference type="SUPFAM" id="SSF52047">
    <property type="entry name" value="RNI-like"/>
    <property type="match status" value="1"/>
</dbReference>
<dbReference type="Pfam" id="PF12937">
    <property type="entry name" value="F-box-like"/>
    <property type="match status" value="1"/>
</dbReference>
<sequence>MSKNIQLPEEVIGIILEYVSRQDLIQCRLICRNWYLPATRLLFKEVMFNSLQHFQQFLDAFRPTSFQYPPASYFIKGLVFSGRFTGSLSSQQFEILVKQCPNVEVVFSLNDRFEKHIAYHLLSISNELQWRRLKSLPDSYHTFDLHHKYRNSLVEVHTNEFENIENFDFLQLFPCVRELDIPNLPIHSLNELRTILKVCPHLQFLRAQLPPDERHELTEQQCSLLKELRAVQYRNCHGEALEYLMNASSQLQFLHLEVDSTTLDDPLEQTTFRQIAAKMYMRPHFRLSLSTERKNDIQLILREYLDSLCQPEHLSSSHTKLHFWEEQEDHHGTVCFSADWNRKKDSDSFKLNMAIRPSVCFFQDLPRYIGKFGPLLKELYLDRREMGNGQEDARTVMNIIKQFSALHTVGLGQFVLRKIDPLNIQNASIESVDIGASFIYPQFLQDLSIYCPNLKHLCLESNQHKTQRQVNLYTGENGWLVSLSMPQTYLETFKFWLCYRRHPLDEDRPVWIMEIKTDARELYYRISYDQDEPKKITSMEAHMLSSSGQVRFQCKEIKQFILNGVYCCC</sequence>
<gene>
    <name evidence="2" type="ORF">BCV72DRAFT_333322</name>
</gene>
<dbReference type="AlphaFoldDB" id="A0A1X0RDA7"/>
<dbReference type="VEuPathDB" id="FungiDB:BCV72DRAFT_333322"/>
<accession>A0A1X0RDA7</accession>